<dbReference type="PROSITE" id="PS50110">
    <property type="entry name" value="RESPONSE_REGULATORY"/>
    <property type="match status" value="1"/>
</dbReference>
<sequence>MFKKVLIAEDADFISSGVKIALGNLGIETINHAQYCDEAFLKLKKELIEDEPYELLISDLSFVDNPNPQRLQTGEDLIHEVKKIQPSIKTIVFSIEDKPYRIQELCNNLKIDAYVWKSIHGEKDLKRAVRTVFNNDFFISQNVAHALKKKENMEITDFDIFLLKSLANGLEQKEISYELKKNKQQPSSISTIEKRLKLLKEYFNANTSAQLIAITKDFGLI</sequence>
<keyword evidence="4" id="KW-1185">Reference proteome</keyword>
<evidence type="ECO:0000259" key="2">
    <source>
        <dbReference type="PROSITE" id="PS50110"/>
    </source>
</evidence>
<dbReference type="GO" id="GO:0005524">
    <property type="term" value="F:ATP binding"/>
    <property type="evidence" value="ECO:0007669"/>
    <property type="project" value="InterPro"/>
</dbReference>
<dbReference type="GO" id="GO:0006426">
    <property type="term" value="P:glycyl-tRNA aminoacylation"/>
    <property type="evidence" value="ECO:0007669"/>
    <property type="project" value="InterPro"/>
</dbReference>
<dbReference type="Proteomes" id="UP000231564">
    <property type="component" value="Chromosome MARIT"/>
</dbReference>
<keyword evidence="1" id="KW-0597">Phosphoprotein</keyword>
<dbReference type="InterPro" id="IPR011006">
    <property type="entry name" value="CheY-like_superfamily"/>
</dbReference>
<feature type="modified residue" description="4-aspartylphosphate" evidence="1">
    <location>
        <position position="59"/>
    </location>
</feature>
<dbReference type="GO" id="GO:0004820">
    <property type="term" value="F:glycine-tRNA ligase activity"/>
    <property type="evidence" value="ECO:0007669"/>
    <property type="project" value="InterPro"/>
</dbReference>
<accession>A0A2H1E9L5</accession>
<gene>
    <name evidence="3" type="ORF">MARIT_1654</name>
</gene>
<dbReference type="STRING" id="1349785.GCA_000509405_02183"/>
<dbReference type="SUPFAM" id="SSF52172">
    <property type="entry name" value="CheY-like"/>
    <property type="match status" value="1"/>
</dbReference>
<feature type="domain" description="Response regulatory" evidence="2">
    <location>
        <begin position="4"/>
        <end position="132"/>
    </location>
</feature>
<organism evidence="3 4">
    <name type="scientific">Tenacibaculum maritimum NCIMB 2154</name>
    <dbReference type="NCBI Taxonomy" id="1349785"/>
    <lineage>
        <taxon>Bacteria</taxon>
        <taxon>Pseudomonadati</taxon>
        <taxon>Bacteroidota</taxon>
        <taxon>Flavobacteriia</taxon>
        <taxon>Flavobacteriales</taxon>
        <taxon>Flavobacteriaceae</taxon>
        <taxon>Tenacibaculum</taxon>
    </lineage>
</organism>
<dbReference type="PROSITE" id="PS50861">
    <property type="entry name" value="AA_TRNA_LIGASE_II_GLYAB"/>
    <property type="match status" value="1"/>
</dbReference>
<evidence type="ECO:0000256" key="1">
    <source>
        <dbReference type="PROSITE-ProRule" id="PRU00169"/>
    </source>
</evidence>
<reference evidence="3 4" key="1">
    <citation type="submission" date="2016-11" db="EMBL/GenBank/DDBJ databases">
        <authorList>
            <person name="Jaros S."/>
            <person name="Januszkiewicz K."/>
            <person name="Wedrychowicz H."/>
        </authorList>
    </citation>
    <scope>NUCLEOTIDE SEQUENCE [LARGE SCALE GENOMIC DNA]</scope>
    <source>
        <strain evidence="3">NCIMB 2154T</strain>
    </source>
</reference>
<dbReference type="InterPro" id="IPR001789">
    <property type="entry name" value="Sig_transdc_resp-reg_receiver"/>
</dbReference>
<proteinExistence type="predicted"/>
<dbReference type="InterPro" id="IPR006194">
    <property type="entry name" value="Gly-tRNA-synth_heterodimer"/>
</dbReference>
<dbReference type="AlphaFoldDB" id="A0A2H1E9L5"/>
<dbReference type="GeneID" id="47723166"/>
<evidence type="ECO:0000313" key="4">
    <source>
        <dbReference type="Proteomes" id="UP000231564"/>
    </source>
</evidence>
<dbReference type="RefSeq" id="WP_024740475.1">
    <property type="nucleotide sequence ID" value="NZ_BAUG01000008.1"/>
</dbReference>
<dbReference type="GO" id="GO:0000160">
    <property type="term" value="P:phosphorelay signal transduction system"/>
    <property type="evidence" value="ECO:0007669"/>
    <property type="project" value="InterPro"/>
</dbReference>
<protein>
    <submittedName>
        <fullName evidence="3">Receiver component of a two-component response regulator</fullName>
    </submittedName>
</protein>
<dbReference type="Gene3D" id="3.40.50.2300">
    <property type="match status" value="1"/>
</dbReference>
<evidence type="ECO:0000313" key="3">
    <source>
        <dbReference type="EMBL" id="SFZ82579.1"/>
    </source>
</evidence>
<dbReference type="GO" id="GO:0005737">
    <property type="term" value="C:cytoplasm"/>
    <property type="evidence" value="ECO:0007669"/>
    <property type="project" value="InterPro"/>
</dbReference>
<dbReference type="EMBL" id="LT634361">
    <property type="protein sequence ID" value="SFZ82579.1"/>
    <property type="molecule type" value="Genomic_DNA"/>
</dbReference>
<dbReference type="KEGG" id="tmar:MARIT_1654"/>
<name>A0A2H1E9L5_9FLAO</name>
<dbReference type="OrthoDB" id="659223at2"/>